<feature type="region of interest" description="Disordered" evidence="2">
    <location>
        <begin position="392"/>
        <end position="449"/>
    </location>
</feature>
<feature type="compositionally biased region" description="Low complexity" evidence="2">
    <location>
        <begin position="262"/>
        <end position="272"/>
    </location>
</feature>
<dbReference type="Proteomes" id="UP001310890">
    <property type="component" value="Unassembled WGS sequence"/>
</dbReference>
<feature type="region of interest" description="Disordered" evidence="2">
    <location>
        <begin position="99"/>
        <end position="196"/>
    </location>
</feature>
<keyword evidence="1" id="KW-0175">Coiled coil</keyword>
<protein>
    <recommendedName>
        <fullName evidence="5">Zinc-finger domain-containing protein</fullName>
    </recommendedName>
</protein>
<evidence type="ECO:0000313" key="3">
    <source>
        <dbReference type="EMBL" id="KAK5112741.1"/>
    </source>
</evidence>
<evidence type="ECO:0000256" key="1">
    <source>
        <dbReference type="SAM" id="Coils"/>
    </source>
</evidence>
<feature type="compositionally biased region" description="Basic and acidic residues" evidence="2">
    <location>
        <begin position="392"/>
        <end position="408"/>
    </location>
</feature>
<feature type="region of interest" description="Disordered" evidence="2">
    <location>
        <begin position="1003"/>
        <end position="1025"/>
    </location>
</feature>
<feature type="region of interest" description="Disordered" evidence="2">
    <location>
        <begin position="622"/>
        <end position="687"/>
    </location>
</feature>
<feature type="region of interest" description="Disordered" evidence="2">
    <location>
        <begin position="502"/>
        <end position="565"/>
    </location>
</feature>
<feature type="compositionally biased region" description="Acidic residues" evidence="2">
    <location>
        <begin position="840"/>
        <end position="881"/>
    </location>
</feature>
<feature type="compositionally biased region" description="Acidic residues" evidence="2">
    <location>
        <begin position="927"/>
        <end position="956"/>
    </location>
</feature>
<evidence type="ECO:0000313" key="4">
    <source>
        <dbReference type="Proteomes" id="UP001310890"/>
    </source>
</evidence>
<evidence type="ECO:0000256" key="2">
    <source>
        <dbReference type="SAM" id="MobiDB-lite"/>
    </source>
</evidence>
<proteinExistence type="predicted"/>
<feature type="region of interest" description="Disordered" evidence="2">
    <location>
        <begin position="812"/>
        <end position="902"/>
    </location>
</feature>
<dbReference type="EMBL" id="JAVRRL010000028">
    <property type="protein sequence ID" value="KAK5112741.1"/>
    <property type="molecule type" value="Genomic_DNA"/>
</dbReference>
<sequence length="1169" mass="123279">MAYRPPIPMSANGQPLSQQAPAPPLQHNASMPGLPANLASVLRGVSPEQLLAIVAAFQAGQLNLPPAQSGAAPAAAELLASAPAAPQHNGNVVQGMKTDMEDGELDNGEGSEGLQQRGFLQRAPSGTRKRSLSPGDQYPRGAPNAFDPRVQRNSPPRQAKTRKTSLQISSGRRDASPHFRPHAEGSNGSPTARRNVDAGASARKFVLQLHKAGYTFDQIAWDIPNKSALKRLYGALDLPMPTEKQTNGAIGPQAEPAELDGASAAPPTSTAAHQIPPATNRPSLPKPAAQGDRAEYLARLAAARTSKGKAATTASPKHALLQIGQSRTQPLPIPHAKPGARQPIQPPPPVTAVATQPISNPVTVTATPSKPTVQPNGRSVIQTELIKQRLQKLKEEQAQKRREAHEESQAAAGSPVLATTRLPSGLDATPAPSAPSPAPPAPSRAGFSLPGLFMGKTAPQALPMQSDPSSSITIGRPPSVLQSLRASPAPLTVHRRRPVAADFNDGADPVTNGATAKRPAFGESRSNSDNDRVVIEVSDNEDDHEMEAEPTNGHTLGSRTSSSALPRSSLALPGLQRMSVSGVSSPRVAGNMDSEIAKLKREIAEKEVRRAQLKRELVEKQAREAQSKINTARPNGPATISGQATSSNNAVGASLSAPAGSVSMDTSPVAQSTAVATPAEEPLSASRVARKQEISQLSQRLLELQQKVAQQNANPVTAAPAQVEVQPPALRSSTPLQDATLAVAATVPVASEQHGNQAHVEQAAAAEAVTPNPVTVAERPRGVVILGNSQVGSQVTASSEVDNTQPIAPTAEVGEQKVPQQHGTATAQALQASGAKSVDESVDKDESEDESEDEDVEMGLEVDDDSSGGEEDSTDEEDDDNESSKDVLASTGQAHASTVAHTISELQQSIQAVDTSISEMSASAAETGDEEEGLQLSDMEDGEIDDQDVDEYEPTPDVDVIPTNEIDPDSTEQGSALSDVPAITWAPPPVATLLVSDELAPELQPSVSDQTVVSDEYPSPPPKTYYRPYESTLAKFKDYRYHPSFLNTVPGGYKSLTYSHNIDPLKPICMTEAAGEVCRFSGCEMQHFAPMILTGATNGADNELLRVLGTHRIPVTTPEEKLRWNAELGGVIRGMKGTPEHKDAGAIAARIARFRREFVGDESKILFLR</sequence>
<evidence type="ECO:0008006" key="5">
    <source>
        <dbReference type="Google" id="ProtNLM"/>
    </source>
</evidence>
<feature type="coiled-coil region" evidence="1">
    <location>
        <begin position="687"/>
        <end position="714"/>
    </location>
</feature>
<feature type="compositionally biased region" description="Polar residues" evidence="2">
    <location>
        <begin position="663"/>
        <end position="675"/>
    </location>
</feature>
<reference evidence="3" key="1">
    <citation type="submission" date="2023-08" db="EMBL/GenBank/DDBJ databases">
        <title>Black Yeasts Isolated from many extreme environments.</title>
        <authorList>
            <person name="Coleine C."/>
            <person name="Stajich J.E."/>
            <person name="Selbmann L."/>
        </authorList>
    </citation>
    <scope>NUCLEOTIDE SEQUENCE</scope>
    <source>
        <strain evidence="3">CCFEE 5401</strain>
    </source>
</reference>
<comment type="caution">
    <text evidence="3">The sequence shown here is derived from an EMBL/GenBank/DDBJ whole genome shotgun (WGS) entry which is preliminary data.</text>
</comment>
<feature type="compositionally biased region" description="Polar residues" evidence="2">
    <location>
        <begin position="818"/>
        <end position="831"/>
    </location>
</feature>
<feature type="compositionally biased region" description="Acidic residues" evidence="2">
    <location>
        <begin position="538"/>
        <end position="548"/>
    </location>
</feature>
<feature type="region of interest" description="Disordered" evidence="2">
    <location>
        <begin position="1"/>
        <end position="31"/>
    </location>
</feature>
<feature type="compositionally biased region" description="Polar residues" evidence="2">
    <location>
        <begin position="890"/>
        <end position="902"/>
    </location>
</feature>
<feature type="compositionally biased region" description="Pro residues" evidence="2">
    <location>
        <begin position="432"/>
        <end position="442"/>
    </location>
</feature>
<feature type="compositionally biased region" description="Basic and acidic residues" evidence="2">
    <location>
        <begin position="171"/>
        <end position="183"/>
    </location>
</feature>
<accession>A0AAN7TF21</accession>
<feature type="region of interest" description="Disordered" evidence="2">
    <location>
        <begin position="243"/>
        <end position="291"/>
    </location>
</feature>
<feature type="region of interest" description="Disordered" evidence="2">
    <location>
        <begin position="914"/>
        <end position="976"/>
    </location>
</feature>
<gene>
    <name evidence="3" type="ORF">LTR62_003839</name>
</gene>
<name>A0AAN7TF21_9PEZI</name>
<dbReference type="AlphaFoldDB" id="A0AAN7TF21"/>
<organism evidence="3 4">
    <name type="scientific">Meristemomyces frigidus</name>
    <dbReference type="NCBI Taxonomy" id="1508187"/>
    <lineage>
        <taxon>Eukaryota</taxon>
        <taxon>Fungi</taxon>
        <taxon>Dikarya</taxon>
        <taxon>Ascomycota</taxon>
        <taxon>Pezizomycotina</taxon>
        <taxon>Dothideomycetes</taxon>
        <taxon>Dothideomycetidae</taxon>
        <taxon>Mycosphaerellales</taxon>
        <taxon>Teratosphaeriaceae</taxon>
        <taxon>Meristemomyces</taxon>
    </lineage>
</organism>
<feature type="compositionally biased region" description="Polar residues" evidence="2">
    <location>
        <begin position="627"/>
        <end position="651"/>
    </location>
</feature>